<dbReference type="PANTHER" id="PTHR44846">
    <property type="entry name" value="MANNOSYL-D-GLYCERATE TRANSPORT/METABOLISM SYSTEM REPRESSOR MNGR-RELATED"/>
    <property type="match status" value="1"/>
</dbReference>
<evidence type="ECO:0000259" key="5">
    <source>
        <dbReference type="PROSITE" id="PS50949"/>
    </source>
</evidence>
<evidence type="ECO:0000256" key="4">
    <source>
        <dbReference type="SAM" id="MobiDB-lite"/>
    </source>
</evidence>
<dbReference type="CDD" id="cd07377">
    <property type="entry name" value="WHTH_GntR"/>
    <property type="match status" value="1"/>
</dbReference>
<feature type="domain" description="HTH gntR-type" evidence="5">
    <location>
        <begin position="25"/>
        <end position="93"/>
    </location>
</feature>
<dbReference type="Gene3D" id="1.10.10.10">
    <property type="entry name" value="Winged helix-like DNA-binding domain superfamily/Winged helix DNA-binding domain"/>
    <property type="match status" value="1"/>
</dbReference>
<sequence>MTLQDLPSSQQDNADQAERPGDGPGYVYQWMAAQLAARIESGDLRYHRRLPAEAELAREYEVSLGTARRATQILRERGLVITLRSKGTYVTARQPGHGG</sequence>
<dbReference type="Proteomes" id="UP001597417">
    <property type="component" value="Unassembled WGS sequence"/>
</dbReference>
<dbReference type="InterPro" id="IPR036388">
    <property type="entry name" value="WH-like_DNA-bd_sf"/>
</dbReference>
<evidence type="ECO:0000256" key="1">
    <source>
        <dbReference type="ARBA" id="ARBA00023015"/>
    </source>
</evidence>
<dbReference type="SMART" id="SM00345">
    <property type="entry name" value="HTH_GNTR"/>
    <property type="match status" value="1"/>
</dbReference>
<reference evidence="7" key="1">
    <citation type="journal article" date="2019" name="Int. J. Syst. Evol. Microbiol.">
        <title>The Global Catalogue of Microorganisms (GCM) 10K type strain sequencing project: providing services to taxonomists for standard genome sequencing and annotation.</title>
        <authorList>
            <consortium name="The Broad Institute Genomics Platform"/>
            <consortium name="The Broad Institute Genome Sequencing Center for Infectious Disease"/>
            <person name="Wu L."/>
            <person name="Ma J."/>
        </authorList>
    </citation>
    <scope>NUCLEOTIDE SEQUENCE [LARGE SCALE GENOMIC DNA]</scope>
    <source>
        <strain evidence="7">CGMCC 4.7645</strain>
    </source>
</reference>
<dbReference type="EMBL" id="JBHUKR010000007">
    <property type="protein sequence ID" value="MFD2417782.1"/>
    <property type="molecule type" value="Genomic_DNA"/>
</dbReference>
<keyword evidence="2" id="KW-0238">DNA-binding</keyword>
<dbReference type="InterPro" id="IPR000524">
    <property type="entry name" value="Tscrpt_reg_HTH_GntR"/>
</dbReference>
<feature type="compositionally biased region" description="Polar residues" evidence="4">
    <location>
        <begin position="1"/>
        <end position="14"/>
    </location>
</feature>
<evidence type="ECO:0000256" key="3">
    <source>
        <dbReference type="ARBA" id="ARBA00023163"/>
    </source>
</evidence>
<dbReference type="PROSITE" id="PS50949">
    <property type="entry name" value="HTH_GNTR"/>
    <property type="match status" value="1"/>
</dbReference>
<dbReference type="SUPFAM" id="SSF46785">
    <property type="entry name" value="Winged helix' DNA-binding domain"/>
    <property type="match status" value="1"/>
</dbReference>
<dbReference type="InterPro" id="IPR036390">
    <property type="entry name" value="WH_DNA-bd_sf"/>
</dbReference>
<keyword evidence="3" id="KW-0804">Transcription</keyword>
<evidence type="ECO:0000313" key="6">
    <source>
        <dbReference type="EMBL" id="MFD2417782.1"/>
    </source>
</evidence>
<comment type="caution">
    <text evidence="6">The sequence shown here is derived from an EMBL/GenBank/DDBJ whole genome shotgun (WGS) entry which is preliminary data.</text>
</comment>
<evidence type="ECO:0000313" key="7">
    <source>
        <dbReference type="Proteomes" id="UP001597417"/>
    </source>
</evidence>
<feature type="region of interest" description="Disordered" evidence="4">
    <location>
        <begin position="1"/>
        <end position="25"/>
    </location>
</feature>
<dbReference type="InterPro" id="IPR050679">
    <property type="entry name" value="Bact_HTH_transcr_reg"/>
</dbReference>
<keyword evidence="7" id="KW-1185">Reference proteome</keyword>
<accession>A0ABW5FVE5</accession>
<proteinExistence type="predicted"/>
<dbReference type="Pfam" id="PF00392">
    <property type="entry name" value="GntR"/>
    <property type="match status" value="1"/>
</dbReference>
<keyword evidence="1" id="KW-0805">Transcription regulation</keyword>
<organism evidence="6 7">
    <name type="scientific">Amycolatopsis pigmentata</name>
    <dbReference type="NCBI Taxonomy" id="450801"/>
    <lineage>
        <taxon>Bacteria</taxon>
        <taxon>Bacillati</taxon>
        <taxon>Actinomycetota</taxon>
        <taxon>Actinomycetes</taxon>
        <taxon>Pseudonocardiales</taxon>
        <taxon>Pseudonocardiaceae</taxon>
        <taxon>Amycolatopsis</taxon>
    </lineage>
</organism>
<gene>
    <name evidence="6" type="ORF">ACFSXZ_15760</name>
</gene>
<name>A0ABW5FVE5_9PSEU</name>
<dbReference type="RefSeq" id="WP_378265768.1">
    <property type="nucleotide sequence ID" value="NZ_JBHUKR010000007.1"/>
</dbReference>
<protein>
    <submittedName>
        <fullName evidence="6">GntR family transcriptional regulator</fullName>
    </submittedName>
</protein>
<evidence type="ECO:0000256" key="2">
    <source>
        <dbReference type="ARBA" id="ARBA00023125"/>
    </source>
</evidence>
<dbReference type="PANTHER" id="PTHR44846:SF1">
    <property type="entry name" value="MANNOSYL-D-GLYCERATE TRANSPORT_METABOLISM SYSTEM REPRESSOR MNGR-RELATED"/>
    <property type="match status" value="1"/>
</dbReference>